<keyword evidence="2" id="KW-0472">Membrane</keyword>
<dbReference type="OrthoDB" id="10582758at2759"/>
<evidence type="ECO:0000256" key="2">
    <source>
        <dbReference type="SAM" id="Phobius"/>
    </source>
</evidence>
<dbReference type="Proteomes" id="UP000249723">
    <property type="component" value="Unassembled WGS sequence"/>
</dbReference>
<accession>A0A2X0MRQ5</accession>
<evidence type="ECO:0000256" key="1">
    <source>
        <dbReference type="SAM" id="MobiDB-lite"/>
    </source>
</evidence>
<keyword evidence="2" id="KW-1133">Transmembrane helix</keyword>
<feature type="compositionally biased region" description="Polar residues" evidence="1">
    <location>
        <begin position="1"/>
        <end position="11"/>
    </location>
</feature>
<organism evidence="3 4">
    <name type="scientific">Microbotryum saponariae</name>
    <dbReference type="NCBI Taxonomy" id="289078"/>
    <lineage>
        <taxon>Eukaryota</taxon>
        <taxon>Fungi</taxon>
        <taxon>Dikarya</taxon>
        <taxon>Basidiomycota</taxon>
        <taxon>Pucciniomycotina</taxon>
        <taxon>Microbotryomycetes</taxon>
        <taxon>Microbotryales</taxon>
        <taxon>Microbotryaceae</taxon>
        <taxon>Microbotryum</taxon>
    </lineage>
</organism>
<keyword evidence="4" id="KW-1185">Reference proteome</keyword>
<feature type="transmembrane region" description="Helical" evidence="2">
    <location>
        <begin position="49"/>
        <end position="70"/>
    </location>
</feature>
<reference evidence="4" key="1">
    <citation type="submission" date="2016-10" db="EMBL/GenBank/DDBJ databases">
        <authorList>
            <person name="Jeantristanb JTB J.-T."/>
            <person name="Ricardo R."/>
        </authorList>
    </citation>
    <scope>NUCLEOTIDE SEQUENCE [LARGE SCALE GENOMIC DNA]</scope>
</reference>
<dbReference type="AlphaFoldDB" id="A0A2X0MRQ5"/>
<proteinExistence type="predicted"/>
<evidence type="ECO:0000313" key="3">
    <source>
        <dbReference type="EMBL" id="SCZ90453.1"/>
    </source>
</evidence>
<protein>
    <submittedName>
        <fullName evidence="3">BZ3500_MvSof-1268-A1-R1_Chr1-3g01999 protein</fullName>
    </submittedName>
</protein>
<feature type="region of interest" description="Disordered" evidence="1">
    <location>
        <begin position="1"/>
        <end position="38"/>
    </location>
</feature>
<dbReference type="EMBL" id="FMWP01000014">
    <property type="protein sequence ID" value="SCZ90453.1"/>
    <property type="molecule type" value="Genomic_DNA"/>
</dbReference>
<name>A0A2X0MRQ5_9BASI</name>
<gene>
    <name evidence="3" type="ORF">BZ3500_MVSOF-1268-A1-R1_CHR1-3G01999</name>
</gene>
<sequence>MSKSVESTPTKVSDELQRQDELGRLGGGQGSQGSRTNERNQVLRSVSILAIRAGLITIAIYFVIIALTIYSSAANELQPDLSIGVSRRQGRYAGVHLGLRVVDELVVAAWGRKV</sequence>
<keyword evidence="2" id="KW-0812">Transmembrane</keyword>
<feature type="compositionally biased region" description="Basic and acidic residues" evidence="1">
    <location>
        <begin position="12"/>
        <end position="23"/>
    </location>
</feature>
<evidence type="ECO:0000313" key="4">
    <source>
        <dbReference type="Proteomes" id="UP000249723"/>
    </source>
</evidence>